<dbReference type="RefSeq" id="WP_119578269.1">
    <property type="nucleotide sequence ID" value="NZ_QXEC01000018.1"/>
</dbReference>
<proteinExistence type="predicted"/>
<evidence type="ECO:0008006" key="3">
    <source>
        <dbReference type="Google" id="ProtNLM"/>
    </source>
</evidence>
<dbReference type="InterPro" id="IPR011050">
    <property type="entry name" value="Pectin_lyase_fold/virulence"/>
</dbReference>
<dbReference type="OrthoDB" id="3320128at2"/>
<reference evidence="1 2" key="1">
    <citation type="submission" date="2018-08" db="EMBL/GenBank/DDBJ databases">
        <title>Jishengella sp. nov., isolated from a root of Azadirachta indica A. Juss. var. siamensis Valenton.</title>
        <authorList>
            <person name="Kuncharoen N."/>
            <person name="Tanasupawat S."/>
            <person name="Kudo T."/>
            <person name="Ohkuma M."/>
        </authorList>
    </citation>
    <scope>NUCLEOTIDE SEQUENCE [LARGE SCALE GENOMIC DNA]</scope>
    <source>
        <strain evidence="1 2">AZ1-13</strain>
    </source>
</reference>
<protein>
    <recommendedName>
        <fullName evidence="3">Pectate lyase superfamily protein domain-containing protein</fullName>
    </recommendedName>
</protein>
<evidence type="ECO:0000313" key="1">
    <source>
        <dbReference type="EMBL" id="RIV36759.1"/>
    </source>
</evidence>
<dbReference type="EMBL" id="QXEC01000018">
    <property type="protein sequence ID" value="RIV36759.1"/>
    <property type="molecule type" value="Genomic_DNA"/>
</dbReference>
<dbReference type="Gene3D" id="2.160.20.10">
    <property type="entry name" value="Single-stranded right-handed beta-helix, Pectin lyase-like"/>
    <property type="match status" value="1"/>
</dbReference>
<dbReference type="SUPFAM" id="SSF51126">
    <property type="entry name" value="Pectin lyase-like"/>
    <property type="match status" value="1"/>
</dbReference>
<dbReference type="InterPro" id="IPR012334">
    <property type="entry name" value="Pectin_lyas_fold"/>
</dbReference>
<gene>
    <name evidence="1" type="ORF">D2L64_18640</name>
</gene>
<dbReference type="Proteomes" id="UP000283832">
    <property type="component" value="Unassembled WGS sequence"/>
</dbReference>
<keyword evidence="2" id="KW-1185">Reference proteome</keyword>
<comment type="caution">
    <text evidence="1">The sequence shown here is derived from an EMBL/GenBank/DDBJ whole genome shotgun (WGS) entry which is preliminary data.</text>
</comment>
<organism evidence="1 2">
    <name type="scientific">Micromonospora radicis</name>
    <dbReference type="NCBI Taxonomy" id="1894971"/>
    <lineage>
        <taxon>Bacteria</taxon>
        <taxon>Bacillati</taxon>
        <taxon>Actinomycetota</taxon>
        <taxon>Actinomycetes</taxon>
        <taxon>Micromonosporales</taxon>
        <taxon>Micromonosporaceae</taxon>
        <taxon>Micromonospora</taxon>
    </lineage>
</organism>
<dbReference type="AlphaFoldDB" id="A0A418MRX8"/>
<accession>A0A418MRX8</accession>
<name>A0A418MRX8_9ACTN</name>
<evidence type="ECO:0000313" key="2">
    <source>
        <dbReference type="Proteomes" id="UP000283832"/>
    </source>
</evidence>
<sequence length="566" mass="58575">MITRRGLFAVAGGMVLAGDAPRRRRVVLPAPSGGDDTDALNTALRGGAGGLVHGRPGAHYQVSAPLLVHSGTTLVMMECTVTLTTGSRCNLLTNPAAVDGGRDRNVTVIGGTWIRAVDVGGSGTELHTLLFRRVDHLVLQRLTVRTSGDKYAISLGDVTDTTVSHIRFDVRSDGVHLQGPARRTRIATIRGSTGDDTIAVTPRDWQSYDDVSGPVADTVIEDIDVTSAATLVKVLGGSPETAALRTTVRGVAGLAHNNVIWTGDDTAEWRTTGGHVDDLVVEGVSATTVPGRHVVYVNGSNVGRLRIRGLTFADPAADGALVRVSPLAAAAFPELTVEGVHAAHLGAGPVVRVDPTARVQRLRVDRLTVAASAPGAAVLQVAGTVDELTVQRVSATTTGDSYLLELPHWATGATVRQASISDTGVAGRGGGLVAATAATHVLPQVAFNNVRTTNKSWLADLNTRTELLVSRVTVEDTTGGVAKVRRSGATVIRGDTLRTAPGSAGVSIGAGGSVTSYLVDLAVDVSRLVRSDGSTATNTNAELPCGVGPVVCAGLTWRHLHTGASY</sequence>